<evidence type="ECO:0000313" key="2">
    <source>
        <dbReference type="EMBL" id="GGM41725.1"/>
    </source>
</evidence>
<feature type="transmembrane region" description="Helical" evidence="1">
    <location>
        <begin position="165"/>
        <end position="187"/>
    </location>
</feature>
<reference evidence="2" key="1">
    <citation type="journal article" date="2014" name="Int. J. Syst. Evol. Microbiol.">
        <title>Complete genome sequence of Corynebacterium casei LMG S-19264T (=DSM 44701T), isolated from a smear-ripened cheese.</title>
        <authorList>
            <consortium name="US DOE Joint Genome Institute (JGI-PGF)"/>
            <person name="Walter F."/>
            <person name="Albersmeier A."/>
            <person name="Kalinowski J."/>
            <person name="Ruckert C."/>
        </authorList>
    </citation>
    <scope>NUCLEOTIDE SEQUENCE</scope>
    <source>
        <strain evidence="2">CGMCC 4.5737</strain>
    </source>
</reference>
<keyword evidence="1" id="KW-0812">Transmembrane</keyword>
<feature type="transmembrane region" description="Helical" evidence="1">
    <location>
        <begin position="23"/>
        <end position="41"/>
    </location>
</feature>
<protein>
    <submittedName>
        <fullName evidence="2">Uncharacterized protein</fullName>
    </submittedName>
</protein>
<keyword evidence="3" id="KW-1185">Reference proteome</keyword>
<dbReference type="RefSeq" id="WP_189054528.1">
    <property type="nucleotide sequence ID" value="NZ_BMMK01000003.1"/>
</dbReference>
<feature type="transmembrane region" description="Helical" evidence="1">
    <location>
        <begin position="139"/>
        <end position="159"/>
    </location>
</feature>
<dbReference type="Proteomes" id="UP000637578">
    <property type="component" value="Unassembled WGS sequence"/>
</dbReference>
<dbReference type="EMBL" id="BMMK01000003">
    <property type="protein sequence ID" value="GGM41725.1"/>
    <property type="molecule type" value="Genomic_DNA"/>
</dbReference>
<accession>A0A8J3CB52</accession>
<sequence length="289" mass="32986">MATGESAETEPTRLTKLSRYTRWILPAVLLVELVLIFGGVISLSDGVMVVVILEATIALVVIAELLAMRRAVKRARARGQTLFQAVLDSLDQVLPPWGARIIRHDLIMWRAIWFVLHGQQDVSHDGAAIHYSKQLRPMFWVFFFIFPIEAVLVELLLPWPTVRLVLLILGILGIIWYLAFIATLYKYPHTIDPRTLRVRWSAFHNYSVPAAKIQSVRFTRKRWQVKRSVEVVDGVLVAEIEKETNVLVQLREPHRMHLGKHGVWEVTAVALWADDAPSAVDLIKRRLDG</sequence>
<dbReference type="AlphaFoldDB" id="A0A8J3CB52"/>
<keyword evidence="1" id="KW-1133">Transmembrane helix</keyword>
<name>A0A8J3CB52_9PSEU</name>
<comment type="caution">
    <text evidence="2">The sequence shown here is derived from an EMBL/GenBank/DDBJ whole genome shotgun (WGS) entry which is preliminary data.</text>
</comment>
<proteinExistence type="predicted"/>
<gene>
    <name evidence="2" type="ORF">GCM10012275_10860</name>
</gene>
<reference evidence="2" key="2">
    <citation type="submission" date="2020-09" db="EMBL/GenBank/DDBJ databases">
        <authorList>
            <person name="Sun Q."/>
            <person name="Zhou Y."/>
        </authorList>
    </citation>
    <scope>NUCLEOTIDE SEQUENCE</scope>
    <source>
        <strain evidence="2">CGMCC 4.5737</strain>
    </source>
</reference>
<keyword evidence="1" id="KW-0472">Membrane</keyword>
<evidence type="ECO:0000256" key="1">
    <source>
        <dbReference type="SAM" id="Phobius"/>
    </source>
</evidence>
<evidence type="ECO:0000313" key="3">
    <source>
        <dbReference type="Proteomes" id="UP000637578"/>
    </source>
</evidence>
<feature type="transmembrane region" description="Helical" evidence="1">
    <location>
        <begin position="47"/>
        <end position="68"/>
    </location>
</feature>
<organism evidence="2 3">
    <name type="scientific">Longimycelium tulufanense</name>
    <dbReference type="NCBI Taxonomy" id="907463"/>
    <lineage>
        <taxon>Bacteria</taxon>
        <taxon>Bacillati</taxon>
        <taxon>Actinomycetota</taxon>
        <taxon>Actinomycetes</taxon>
        <taxon>Pseudonocardiales</taxon>
        <taxon>Pseudonocardiaceae</taxon>
        <taxon>Longimycelium</taxon>
    </lineage>
</organism>